<gene>
    <name evidence="1" type="ORF">H4S07_003119</name>
</gene>
<protein>
    <submittedName>
        <fullName evidence="1">Uncharacterized protein</fullName>
    </submittedName>
</protein>
<dbReference type="EMBL" id="JANBUP010000937">
    <property type="protein sequence ID" value="KAJ2809677.1"/>
    <property type="molecule type" value="Genomic_DNA"/>
</dbReference>
<organism evidence="1 2">
    <name type="scientific">Coemansia furcata</name>
    <dbReference type="NCBI Taxonomy" id="417177"/>
    <lineage>
        <taxon>Eukaryota</taxon>
        <taxon>Fungi</taxon>
        <taxon>Fungi incertae sedis</taxon>
        <taxon>Zoopagomycota</taxon>
        <taxon>Kickxellomycotina</taxon>
        <taxon>Kickxellomycetes</taxon>
        <taxon>Kickxellales</taxon>
        <taxon>Kickxellaceae</taxon>
        <taxon>Coemansia</taxon>
    </lineage>
</organism>
<accession>A0ACC1LIX8</accession>
<name>A0ACC1LIX8_9FUNG</name>
<evidence type="ECO:0000313" key="2">
    <source>
        <dbReference type="Proteomes" id="UP001140096"/>
    </source>
</evidence>
<keyword evidence="2" id="KW-1185">Reference proteome</keyword>
<sequence length="346" mass="35573">DVPPATPPRPTVQQTLAFVPPPQLPSYLPPAIGKLKAKLAAMGNGGGGEGPKGRVADLLYRESKQRSLSSSELDNIVPSDIAHQEEDRGVQAAAVVDDDVSSSRSFAVRRQRSRSQSAGVGISREMAIAAATQGQFPYLDANTCEFVGQLKSDPVKMGGAAASSSSSGGSRQRSNTAAGSARAQGGGLASSAPSSSTSSPVVKPASTAGHHGARGGGSGVPSGLRHVDNDGGVDLSASLGDFTFACEEEGSALAVPNGGGGDLRVDTTDKGRRSNNNRRGNSRRVMAPAVDDYDDEQVGWADFSTFAGFDKNMAGSSSSKRKSPPSLASAEDIDELTDMLQVLEEK</sequence>
<evidence type="ECO:0000313" key="1">
    <source>
        <dbReference type="EMBL" id="KAJ2809677.1"/>
    </source>
</evidence>
<feature type="non-terminal residue" evidence="1">
    <location>
        <position position="1"/>
    </location>
</feature>
<comment type="caution">
    <text evidence="1">The sequence shown here is derived from an EMBL/GenBank/DDBJ whole genome shotgun (WGS) entry which is preliminary data.</text>
</comment>
<reference evidence="1" key="1">
    <citation type="submission" date="2022-07" db="EMBL/GenBank/DDBJ databases">
        <title>Phylogenomic reconstructions and comparative analyses of Kickxellomycotina fungi.</title>
        <authorList>
            <person name="Reynolds N.K."/>
            <person name="Stajich J.E."/>
            <person name="Barry K."/>
            <person name="Grigoriev I.V."/>
            <person name="Crous P."/>
            <person name="Smith M.E."/>
        </authorList>
    </citation>
    <scope>NUCLEOTIDE SEQUENCE</scope>
    <source>
        <strain evidence="1">CBS 102833</strain>
    </source>
</reference>
<dbReference type="Proteomes" id="UP001140096">
    <property type="component" value="Unassembled WGS sequence"/>
</dbReference>
<proteinExistence type="predicted"/>